<proteinExistence type="predicted"/>
<sequence length="152" mass="17662">MTSCLANFYKDKKSNCKMPVKSTLQEGEDSKKSFSRATREGAKRPEPYRTTEFLNDLIAYSAEAYLLALPPEDLNGRNILMFLIWNSLLMHVKVTLKVWPLIILQTYIYIMIFLLFLGQKMFIITKPFLKKHIQLLLRPLTEAIEILFSPNS</sequence>
<keyword evidence="2" id="KW-0812">Transmembrane</keyword>
<comment type="caution">
    <text evidence="3">The sequence shown here is derived from an EMBL/GenBank/DDBJ whole genome shotgun (WGS) entry which is preliminary data.</text>
</comment>
<dbReference type="EMBL" id="NKXS01006353">
    <property type="protein sequence ID" value="PIN01578.1"/>
    <property type="molecule type" value="Genomic_DNA"/>
</dbReference>
<evidence type="ECO:0000313" key="4">
    <source>
        <dbReference type="Proteomes" id="UP000231279"/>
    </source>
</evidence>
<feature type="compositionally biased region" description="Basic and acidic residues" evidence="1">
    <location>
        <begin position="28"/>
        <end position="45"/>
    </location>
</feature>
<dbReference type="Proteomes" id="UP000231279">
    <property type="component" value="Unassembled WGS sequence"/>
</dbReference>
<accession>A0A2G9G8F5</accession>
<protein>
    <submittedName>
        <fullName evidence="3">Uncharacterized protein</fullName>
    </submittedName>
</protein>
<evidence type="ECO:0000256" key="1">
    <source>
        <dbReference type="SAM" id="MobiDB-lite"/>
    </source>
</evidence>
<keyword evidence="2" id="KW-1133">Transmembrane helix</keyword>
<reference evidence="4" key="1">
    <citation type="journal article" date="2018" name="Gigascience">
        <title>Genome assembly of the Pink Ipe (Handroanthus impetiginosus, Bignoniaceae), a highly valued, ecologically keystone Neotropical timber forest tree.</title>
        <authorList>
            <person name="Silva-Junior O.B."/>
            <person name="Grattapaglia D."/>
            <person name="Novaes E."/>
            <person name="Collevatti R.G."/>
        </authorList>
    </citation>
    <scope>NUCLEOTIDE SEQUENCE [LARGE SCALE GENOMIC DNA]</scope>
    <source>
        <strain evidence="4">cv. UFG-1</strain>
    </source>
</reference>
<keyword evidence="4" id="KW-1185">Reference proteome</keyword>
<dbReference type="AlphaFoldDB" id="A0A2G9G8F5"/>
<gene>
    <name evidence="3" type="ORF">CDL12_25913</name>
</gene>
<feature type="region of interest" description="Disordered" evidence="1">
    <location>
        <begin position="22"/>
        <end position="45"/>
    </location>
</feature>
<name>A0A2G9G8F5_9LAMI</name>
<evidence type="ECO:0000256" key="2">
    <source>
        <dbReference type="SAM" id="Phobius"/>
    </source>
</evidence>
<evidence type="ECO:0000313" key="3">
    <source>
        <dbReference type="EMBL" id="PIN01578.1"/>
    </source>
</evidence>
<organism evidence="3 4">
    <name type="scientific">Handroanthus impetiginosus</name>
    <dbReference type="NCBI Taxonomy" id="429701"/>
    <lineage>
        <taxon>Eukaryota</taxon>
        <taxon>Viridiplantae</taxon>
        <taxon>Streptophyta</taxon>
        <taxon>Embryophyta</taxon>
        <taxon>Tracheophyta</taxon>
        <taxon>Spermatophyta</taxon>
        <taxon>Magnoliopsida</taxon>
        <taxon>eudicotyledons</taxon>
        <taxon>Gunneridae</taxon>
        <taxon>Pentapetalae</taxon>
        <taxon>asterids</taxon>
        <taxon>lamiids</taxon>
        <taxon>Lamiales</taxon>
        <taxon>Bignoniaceae</taxon>
        <taxon>Crescentiina</taxon>
        <taxon>Tabebuia alliance</taxon>
        <taxon>Handroanthus</taxon>
    </lineage>
</organism>
<keyword evidence="2" id="KW-0472">Membrane</keyword>
<feature type="transmembrane region" description="Helical" evidence="2">
    <location>
        <begin position="98"/>
        <end position="117"/>
    </location>
</feature>